<feature type="compositionally biased region" description="Basic and acidic residues" evidence="1">
    <location>
        <begin position="1"/>
        <end position="15"/>
    </location>
</feature>
<dbReference type="InterPro" id="IPR003607">
    <property type="entry name" value="HD/PDEase_dom"/>
</dbReference>
<dbReference type="SMART" id="SM00065">
    <property type="entry name" value="GAF"/>
    <property type="match status" value="1"/>
</dbReference>
<proteinExistence type="predicted"/>
<sequence>MDSLKESDSKSDVRQDAPLPLSAERRRGTELARYVFLSPDIDSSSFDELHIRQIDNADHRAEPAQVQDRFVSAICIVTEQYADDNAAMLGQWLEGIFSREMLFLILCKRERGRNSFQGIPSELIYLIMPSGTPGPFLRQLVENAYREMSLRLDRLGYQTRLELSLQDMRRIIRIGQLLSTEKDFEVLIGKILHEAMGVVGADAGSIYVTEPYKGDRPEYLRFKKSALQLNASEFVLPIDARSIAGYVASSGAPLMIPDCYALSGEEPYRFNREYDQQHRYFTRSMLVIPMKNYRNEIIGVIQLINKKPEAGRSLRFEEMRDGAVRPFTTADMDKASAVAGQAAVAIENNRLINDINHLFEGFVRASVTAIEQRDPTTSGHSFRVAEYTVGLAEAVDRLSSGRFQHLKFTREQIREIRYASLLHDFGKVGVREQVLVKAKKLYPDQLNEIRWRFRYARKALEYKYSQKKLNYLKENGEGPFRDYERYIDAELAQKIEELQGMLQIVELSNEPNVVDGDSIVQIEQVALNRLHLDDGTIVPFLTDNELMSLQVRRGNLDQRERLEIESHVTHTYRFLVQIPWTGDLKRVPDIAYGHHEKLDGSGYPLGLNRPEILPQTRMMTIADIYDALTAPDRPYKKSLHSDAALDILGKEARDGHLDPEMLKVFIEAKVFEKRGEGAY</sequence>
<dbReference type="RefSeq" id="WP_002775554.1">
    <property type="nucleotide sequence ID" value="NZ_JQDG01000003.1"/>
</dbReference>
<dbReference type="SUPFAM" id="SSF55781">
    <property type="entry name" value="GAF domain-like"/>
    <property type="match status" value="1"/>
</dbReference>
<dbReference type="PROSITE" id="PS51832">
    <property type="entry name" value="HD_GYP"/>
    <property type="match status" value="1"/>
</dbReference>
<dbReference type="EMBL" id="WBUI01000018">
    <property type="protein sequence ID" value="KAB2930694.1"/>
    <property type="molecule type" value="Genomic_DNA"/>
</dbReference>
<feature type="region of interest" description="Disordered" evidence="1">
    <location>
        <begin position="1"/>
        <end position="21"/>
    </location>
</feature>
<dbReference type="PANTHER" id="PTHR43155:SF2">
    <property type="entry name" value="CYCLIC DI-GMP PHOSPHODIESTERASE PA4108"/>
    <property type="match status" value="1"/>
</dbReference>
<dbReference type="PANTHER" id="PTHR43155">
    <property type="entry name" value="CYCLIC DI-GMP PHOSPHODIESTERASE PA4108-RELATED"/>
    <property type="match status" value="1"/>
</dbReference>
<name>A0A833LWD0_9LEPT</name>
<reference evidence="3 4" key="1">
    <citation type="submission" date="2019-10" db="EMBL/GenBank/DDBJ databases">
        <title>Extracellular Electron Transfer in a Candidatus Methanoperedens spp. Enrichment Culture.</title>
        <authorList>
            <person name="Berger S."/>
            <person name="Rangel Shaw D."/>
            <person name="Berben T."/>
            <person name="In 'T Zandt M."/>
            <person name="Frank J."/>
            <person name="Reimann J."/>
            <person name="Jetten M.S.M."/>
            <person name="Welte C.U."/>
        </authorList>
    </citation>
    <scope>NUCLEOTIDE SEQUENCE [LARGE SCALE GENOMIC DNA]</scope>
    <source>
        <strain evidence="3">SB12</strain>
    </source>
</reference>
<dbReference type="Gene3D" id="3.30.450.40">
    <property type="match status" value="1"/>
</dbReference>
<evidence type="ECO:0000313" key="4">
    <source>
        <dbReference type="Proteomes" id="UP000460298"/>
    </source>
</evidence>
<dbReference type="InterPro" id="IPR037522">
    <property type="entry name" value="HD_GYP_dom"/>
</dbReference>
<dbReference type="Gene3D" id="1.10.3210.10">
    <property type="entry name" value="Hypothetical protein af1432"/>
    <property type="match status" value="2"/>
</dbReference>
<evidence type="ECO:0000313" key="3">
    <source>
        <dbReference type="EMBL" id="KAB2930694.1"/>
    </source>
</evidence>
<accession>A0A833LWD0</accession>
<dbReference type="OrthoDB" id="9759601at2"/>
<evidence type="ECO:0000259" key="2">
    <source>
        <dbReference type="PROSITE" id="PS51832"/>
    </source>
</evidence>
<evidence type="ECO:0000256" key="1">
    <source>
        <dbReference type="SAM" id="MobiDB-lite"/>
    </source>
</evidence>
<dbReference type="InterPro" id="IPR006674">
    <property type="entry name" value="HD_domain"/>
</dbReference>
<dbReference type="SMART" id="SM00471">
    <property type="entry name" value="HDc"/>
    <property type="match status" value="1"/>
</dbReference>
<dbReference type="SUPFAM" id="SSF109604">
    <property type="entry name" value="HD-domain/PDEase-like"/>
    <property type="match status" value="2"/>
</dbReference>
<dbReference type="AlphaFoldDB" id="A0A833LWD0"/>
<organism evidence="3 4">
    <name type="scientific">Leptonema illini</name>
    <dbReference type="NCBI Taxonomy" id="183"/>
    <lineage>
        <taxon>Bacteria</taxon>
        <taxon>Pseudomonadati</taxon>
        <taxon>Spirochaetota</taxon>
        <taxon>Spirochaetia</taxon>
        <taxon>Leptospirales</taxon>
        <taxon>Leptospiraceae</taxon>
        <taxon>Leptonema</taxon>
    </lineage>
</organism>
<dbReference type="Pfam" id="PF13487">
    <property type="entry name" value="HD_5"/>
    <property type="match status" value="1"/>
</dbReference>
<gene>
    <name evidence="3" type="ORF">F9K24_15780</name>
</gene>
<dbReference type="Pfam" id="PF01590">
    <property type="entry name" value="GAF"/>
    <property type="match status" value="1"/>
</dbReference>
<protein>
    <submittedName>
        <fullName evidence="3">GAF domain-containing protein</fullName>
    </submittedName>
</protein>
<dbReference type="Pfam" id="PF01966">
    <property type="entry name" value="HD"/>
    <property type="match status" value="1"/>
</dbReference>
<feature type="domain" description="HD-GYP" evidence="2">
    <location>
        <begin position="355"/>
        <end position="679"/>
    </location>
</feature>
<comment type="caution">
    <text evidence="3">The sequence shown here is derived from an EMBL/GenBank/DDBJ whole genome shotgun (WGS) entry which is preliminary data.</text>
</comment>
<dbReference type="InterPro" id="IPR003018">
    <property type="entry name" value="GAF"/>
</dbReference>
<dbReference type="InterPro" id="IPR029016">
    <property type="entry name" value="GAF-like_dom_sf"/>
</dbReference>
<dbReference type="Proteomes" id="UP000460298">
    <property type="component" value="Unassembled WGS sequence"/>
</dbReference>
<dbReference type="CDD" id="cd00077">
    <property type="entry name" value="HDc"/>
    <property type="match status" value="2"/>
</dbReference>